<dbReference type="Proteomes" id="UP000565205">
    <property type="component" value="Unassembled WGS sequence"/>
</dbReference>
<dbReference type="SUPFAM" id="SSF51338">
    <property type="entry name" value="Composite domain of metallo-dependent hydrolases"/>
    <property type="match status" value="1"/>
</dbReference>
<dbReference type="SUPFAM" id="SSF51556">
    <property type="entry name" value="Metallo-dependent hydrolases"/>
    <property type="match status" value="1"/>
</dbReference>
<keyword evidence="4" id="KW-1185">Reference proteome</keyword>
<name>A0A850NPW8_9PROT</name>
<evidence type="ECO:0000259" key="1">
    <source>
        <dbReference type="Pfam" id="PF07969"/>
    </source>
</evidence>
<evidence type="ECO:0000313" key="4">
    <source>
        <dbReference type="Proteomes" id="UP000557688"/>
    </source>
</evidence>
<dbReference type="EMBL" id="JACHXV010000006">
    <property type="protein sequence ID" value="MBB3174173.1"/>
    <property type="molecule type" value="Genomic_DNA"/>
</dbReference>
<reference evidence="3 5" key="1">
    <citation type="submission" date="2020-06" db="EMBL/GenBank/DDBJ databases">
        <title>Description of novel acetic acid bacteria.</title>
        <authorList>
            <person name="Sombolestani A."/>
        </authorList>
    </citation>
    <scope>NUCLEOTIDE SEQUENCE [LARGE SCALE GENOMIC DNA]</scope>
    <source>
        <strain evidence="3 5">LMG 26838</strain>
    </source>
</reference>
<dbReference type="GO" id="GO:0016810">
    <property type="term" value="F:hydrolase activity, acting on carbon-nitrogen (but not peptide) bonds"/>
    <property type="evidence" value="ECO:0007669"/>
    <property type="project" value="InterPro"/>
</dbReference>
<gene>
    <name evidence="2" type="ORF">FHR90_002009</name>
    <name evidence="3" type="ORF">HUK83_06105</name>
</gene>
<keyword evidence="3" id="KW-0378">Hydrolase</keyword>
<dbReference type="RefSeq" id="WP_176622994.1">
    <property type="nucleotide sequence ID" value="NZ_JABXXQ010000081.1"/>
</dbReference>
<accession>A0A850NPW8</accession>
<protein>
    <submittedName>
        <fullName evidence="3">Amidohydrolase</fullName>
    </submittedName>
</protein>
<sequence length="546" mass="58766">MSDRTLIVARRIHTMNPAAPVATHLIHREGRIEAIGDLEAVAPFLDGAMRDDRFADAILLPGFVEGHSHFAEGIAWRFPYVGFFDRNAPDGRVHKGLKTIAEVVAGLRASAPADAAAPILAWGFDPIYFDGPRMTLADLDAVATDRPVAVTHASGHTMNVNSAVLELIGITEAAELDGLQRDADGRITGELMGPELIGRVRRMIGADAFAMGLDADGIRSFASLACRAGVTTATDLVADFSEGSIEAYQQVAQDDDVPLRMVPALGFFFYPGDSGVRRLAELRALAGPKLHLGMVKLVVDGSIQGFTARLRWPGYHNGAPNGLWYIAPAQLEALIELYHCAGAHLHIHTNGDEASEATVAAMERVLARHPRPDHRHTLQHCQMPDAALYRRIAALGLCCNLFSNHIYYWGDEHVAKTMGPTRAQRLSAARTATMYGVPIALHSDAPVTPLGPLFTAWCAVMRRTASGRVLGENERLTVAEALRAVTLGAAYTLKLDHLIGSLEIGKYADFAVLEHDPFEVDPEDLPKVGVRGTVVGGRYAAAGSPA</sequence>
<dbReference type="PANTHER" id="PTHR22642">
    <property type="entry name" value="IMIDAZOLONEPROPIONASE"/>
    <property type="match status" value="1"/>
</dbReference>
<evidence type="ECO:0000313" key="3">
    <source>
        <dbReference type="EMBL" id="NVN29906.1"/>
    </source>
</evidence>
<dbReference type="AlphaFoldDB" id="A0A850NPW8"/>
<dbReference type="Gene3D" id="2.30.40.10">
    <property type="entry name" value="Urease, subunit C, domain 1"/>
    <property type="match status" value="1"/>
</dbReference>
<evidence type="ECO:0000313" key="2">
    <source>
        <dbReference type="EMBL" id="MBB3174173.1"/>
    </source>
</evidence>
<dbReference type="InterPro" id="IPR013108">
    <property type="entry name" value="Amidohydro_3"/>
</dbReference>
<dbReference type="Pfam" id="PF07969">
    <property type="entry name" value="Amidohydro_3"/>
    <property type="match status" value="1"/>
</dbReference>
<dbReference type="Proteomes" id="UP000557688">
    <property type="component" value="Unassembled WGS sequence"/>
</dbReference>
<dbReference type="InterPro" id="IPR011059">
    <property type="entry name" value="Metal-dep_hydrolase_composite"/>
</dbReference>
<comment type="caution">
    <text evidence="3">The sequence shown here is derived from an EMBL/GenBank/DDBJ whole genome shotgun (WGS) entry which is preliminary data.</text>
</comment>
<reference evidence="2 4" key="2">
    <citation type="submission" date="2020-08" db="EMBL/GenBank/DDBJ databases">
        <title>Genomic Encyclopedia of Type Strains, Phase III (KMG-III): the genomes of soil and plant-associated and newly described type strains.</title>
        <authorList>
            <person name="Whitman W."/>
        </authorList>
    </citation>
    <scope>NUCLEOTIDE SEQUENCE [LARGE SCALE GENOMIC DNA]</scope>
    <source>
        <strain evidence="2 4">CECT 8088</strain>
    </source>
</reference>
<dbReference type="Gene3D" id="3.20.20.140">
    <property type="entry name" value="Metal-dependent hydrolases"/>
    <property type="match status" value="1"/>
</dbReference>
<evidence type="ECO:0000313" key="5">
    <source>
        <dbReference type="Proteomes" id="UP000565205"/>
    </source>
</evidence>
<feature type="domain" description="Amidohydrolase 3" evidence="1">
    <location>
        <begin position="57"/>
        <end position="538"/>
    </location>
</feature>
<organism evidence="3 5">
    <name type="scientific">Endobacter medicaginis</name>
    <dbReference type="NCBI Taxonomy" id="1181271"/>
    <lineage>
        <taxon>Bacteria</taxon>
        <taxon>Pseudomonadati</taxon>
        <taxon>Pseudomonadota</taxon>
        <taxon>Alphaproteobacteria</taxon>
        <taxon>Acetobacterales</taxon>
        <taxon>Acetobacteraceae</taxon>
        <taxon>Endobacter</taxon>
    </lineage>
</organism>
<dbReference type="CDD" id="cd01300">
    <property type="entry name" value="YtcJ_like"/>
    <property type="match status" value="1"/>
</dbReference>
<dbReference type="InterPro" id="IPR032466">
    <property type="entry name" value="Metal_Hydrolase"/>
</dbReference>
<dbReference type="EMBL" id="JABXXQ010000081">
    <property type="protein sequence ID" value="NVN29906.1"/>
    <property type="molecule type" value="Genomic_DNA"/>
</dbReference>
<dbReference type="Gene3D" id="3.10.310.70">
    <property type="match status" value="1"/>
</dbReference>
<dbReference type="InterPro" id="IPR033932">
    <property type="entry name" value="YtcJ-like"/>
</dbReference>
<proteinExistence type="predicted"/>
<dbReference type="PANTHER" id="PTHR22642:SF2">
    <property type="entry name" value="PROTEIN LONG AFTER FAR-RED 3"/>
    <property type="match status" value="1"/>
</dbReference>